<protein>
    <recommendedName>
        <fullName evidence="2">YdbS-like PH domain-containing protein</fullName>
    </recommendedName>
</protein>
<dbReference type="EMBL" id="QEFB01000018">
    <property type="protein sequence ID" value="PWC04713.1"/>
    <property type="molecule type" value="Genomic_DNA"/>
</dbReference>
<feature type="domain" description="YdbS-like PH" evidence="2">
    <location>
        <begin position="258"/>
        <end position="323"/>
    </location>
</feature>
<dbReference type="InterPro" id="IPR005182">
    <property type="entry name" value="YdbS-like_PH"/>
</dbReference>
<organism evidence="3 4">
    <name type="scientific">Mycetocola zhujimingii</name>
    <dbReference type="NCBI Taxonomy" id="2079792"/>
    <lineage>
        <taxon>Bacteria</taxon>
        <taxon>Bacillati</taxon>
        <taxon>Actinomycetota</taxon>
        <taxon>Actinomycetes</taxon>
        <taxon>Micrococcales</taxon>
        <taxon>Microbacteriaceae</taxon>
        <taxon>Mycetocola</taxon>
    </lineage>
</organism>
<feature type="transmembrane region" description="Helical" evidence="1">
    <location>
        <begin position="349"/>
        <end position="371"/>
    </location>
</feature>
<feature type="domain" description="YdbS-like PH" evidence="2">
    <location>
        <begin position="77"/>
        <end position="144"/>
    </location>
</feature>
<dbReference type="RefSeq" id="WP_108963755.1">
    <property type="nucleotide sequence ID" value="NZ_QEFB01000018.1"/>
</dbReference>
<keyword evidence="1" id="KW-0812">Transmembrane</keyword>
<comment type="caution">
    <text evidence="3">The sequence shown here is derived from an EMBL/GenBank/DDBJ whole genome shotgun (WGS) entry which is preliminary data.</text>
</comment>
<dbReference type="Proteomes" id="UP000244962">
    <property type="component" value="Unassembled WGS sequence"/>
</dbReference>
<evidence type="ECO:0000313" key="4">
    <source>
        <dbReference type="Proteomes" id="UP000244962"/>
    </source>
</evidence>
<feature type="transmembrane region" description="Helical" evidence="1">
    <location>
        <begin position="185"/>
        <end position="207"/>
    </location>
</feature>
<dbReference type="PANTHER" id="PTHR34473:SF2">
    <property type="entry name" value="UPF0699 TRANSMEMBRANE PROTEIN YDBT"/>
    <property type="match status" value="1"/>
</dbReference>
<keyword evidence="1" id="KW-1133">Transmembrane helix</keyword>
<dbReference type="AlphaFoldDB" id="A0A2U1TAL5"/>
<feature type="transmembrane region" description="Helical" evidence="1">
    <location>
        <begin position="227"/>
        <end position="248"/>
    </location>
</feature>
<keyword evidence="4" id="KW-1185">Reference proteome</keyword>
<evidence type="ECO:0000313" key="3">
    <source>
        <dbReference type="EMBL" id="PWC04713.1"/>
    </source>
</evidence>
<dbReference type="Pfam" id="PF03703">
    <property type="entry name" value="bPH_2"/>
    <property type="match status" value="2"/>
</dbReference>
<sequence length="494" mass="53018">MRGRSMTHKTGPILAHRLPNSYLLAAYGQTIPRVAALLVSGFFLTSTPGVWPGGWAWLLIGPLLLAQVLAPVYARATFRLVVTTEGVSITSGLFAVHTRTLEWHSVGAVNTNAPWAFRLLNLSQVEINQAGDGSTRFLIPAVDEAARRSIESAWAAASRAPSGVKKPPSDAPSDGVIYRSSTSDLLIASVVYGQFAVAGGALAVSAADLLNTVGLPAVTEWAAATPPIWFALIAAALISAGGLIVTAVRLHGFVVTRQPGAISLRYGLINRQERSINTDAIAGILVKRNLIESAFGRVRLSLLTRDSSAGSGADLVLPSLPQAIVAQVLREAFVKDAPARHSVIPAHRAMLRSSIAIFVVFVPSAVLLAVLQHHMTPLYLSMLLSAGLSVVLYCLGWLCTATVASSRSDTAFTVTSPFISEREWRVEISSVHVLSAILVRGEPLLFRVHYYAGRPRSLWFTRLSRRDLQGLVDQIMARRAHAVPALKDMQAEAR</sequence>
<accession>A0A2U1TAL5</accession>
<feature type="transmembrane region" description="Helical" evidence="1">
    <location>
        <begin position="55"/>
        <end position="74"/>
    </location>
</feature>
<feature type="transmembrane region" description="Helical" evidence="1">
    <location>
        <begin position="377"/>
        <end position="398"/>
    </location>
</feature>
<gene>
    <name evidence="3" type="ORF">DF223_14850</name>
</gene>
<reference evidence="4" key="1">
    <citation type="submission" date="2018-04" db="EMBL/GenBank/DDBJ databases">
        <authorList>
            <person name="Liu S."/>
            <person name="Wang Z."/>
            <person name="Li J."/>
        </authorList>
    </citation>
    <scope>NUCLEOTIDE SEQUENCE [LARGE SCALE GENOMIC DNA]</scope>
    <source>
        <strain evidence="4">622</strain>
    </source>
</reference>
<evidence type="ECO:0000256" key="1">
    <source>
        <dbReference type="SAM" id="Phobius"/>
    </source>
</evidence>
<keyword evidence="1" id="KW-0472">Membrane</keyword>
<name>A0A2U1TAL5_9MICO</name>
<proteinExistence type="predicted"/>
<dbReference type="PANTHER" id="PTHR34473">
    <property type="entry name" value="UPF0699 TRANSMEMBRANE PROTEIN YDBS"/>
    <property type="match status" value="1"/>
</dbReference>
<feature type="transmembrane region" description="Helical" evidence="1">
    <location>
        <begin position="21"/>
        <end position="43"/>
    </location>
</feature>
<evidence type="ECO:0000259" key="2">
    <source>
        <dbReference type="Pfam" id="PF03703"/>
    </source>
</evidence>